<name>B9RFR4_RICCO</name>
<dbReference type="KEGG" id="rcu:8274965"/>
<evidence type="ECO:0000313" key="2">
    <source>
        <dbReference type="Proteomes" id="UP000008311"/>
    </source>
</evidence>
<gene>
    <name evidence="1" type="ORF">RCOM_1436800</name>
</gene>
<dbReference type="AlphaFoldDB" id="B9RFR4"/>
<proteinExistence type="predicted"/>
<dbReference type="OrthoDB" id="847418at2759"/>
<dbReference type="OMA" id="NRTAKWS"/>
<evidence type="ECO:0000313" key="1">
    <source>
        <dbReference type="EMBL" id="EEF50035.1"/>
    </source>
</evidence>
<protein>
    <submittedName>
        <fullName evidence="1">Uncharacterized protein</fullName>
    </submittedName>
</protein>
<dbReference type="PANTHER" id="PTHR33511">
    <property type="entry name" value="OS06G0632400 PROTEIN"/>
    <property type="match status" value="1"/>
</dbReference>
<dbReference type="eggNOG" id="ENOG502R494">
    <property type="taxonomic scope" value="Eukaryota"/>
</dbReference>
<keyword evidence="2" id="KW-1185">Reference proteome</keyword>
<accession>B9RFR4</accession>
<dbReference type="EMBL" id="EQ973777">
    <property type="protein sequence ID" value="EEF50035.1"/>
    <property type="molecule type" value="Genomic_DNA"/>
</dbReference>
<sequence length="89" mass="10241">MGGNSRQNGKKSVFSAFNFFKRKPRRVEDYSYDDVSSARRVFPSDEDGRGFWRVADPCIDTKTSAFIAHFHSTRFSEPDRQIYQPAAKA</sequence>
<dbReference type="Proteomes" id="UP000008311">
    <property type="component" value="Unassembled WGS sequence"/>
</dbReference>
<reference evidence="2" key="1">
    <citation type="journal article" date="2010" name="Nat. Biotechnol.">
        <title>Draft genome sequence of the oilseed species Ricinus communis.</title>
        <authorList>
            <person name="Chan A.P."/>
            <person name="Crabtree J."/>
            <person name="Zhao Q."/>
            <person name="Lorenzi H."/>
            <person name="Orvis J."/>
            <person name="Puiu D."/>
            <person name="Melake-Berhan A."/>
            <person name="Jones K.M."/>
            <person name="Redman J."/>
            <person name="Chen G."/>
            <person name="Cahoon E.B."/>
            <person name="Gedil M."/>
            <person name="Stanke M."/>
            <person name="Haas B.J."/>
            <person name="Wortman J.R."/>
            <person name="Fraser-Liggett C.M."/>
            <person name="Ravel J."/>
            <person name="Rabinowicz P.D."/>
        </authorList>
    </citation>
    <scope>NUCLEOTIDE SEQUENCE [LARGE SCALE GENOMIC DNA]</scope>
    <source>
        <strain evidence="2">cv. Hale</strain>
    </source>
</reference>
<organism evidence="1 2">
    <name type="scientific">Ricinus communis</name>
    <name type="common">Castor bean</name>
    <dbReference type="NCBI Taxonomy" id="3988"/>
    <lineage>
        <taxon>Eukaryota</taxon>
        <taxon>Viridiplantae</taxon>
        <taxon>Streptophyta</taxon>
        <taxon>Embryophyta</taxon>
        <taxon>Tracheophyta</taxon>
        <taxon>Spermatophyta</taxon>
        <taxon>Magnoliopsida</taxon>
        <taxon>eudicotyledons</taxon>
        <taxon>Gunneridae</taxon>
        <taxon>Pentapetalae</taxon>
        <taxon>rosids</taxon>
        <taxon>fabids</taxon>
        <taxon>Malpighiales</taxon>
        <taxon>Euphorbiaceae</taxon>
        <taxon>Acalyphoideae</taxon>
        <taxon>Acalypheae</taxon>
        <taxon>Ricinus</taxon>
    </lineage>
</organism>
<dbReference type="InParanoid" id="B9RFR4"/>